<evidence type="ECO:0000256" key="1">
    <source>
        <dbReference type="SAM" id="Coils"/>
    </source>
</evidence>
<accession>A0ABP0JRB3</accession>
<feature type="coiled-coil region" evidence="1">
    <location>
        <begin position="260"/>
        <end position="297"/>
    </location>
</feature>
<keyword evidence="1" id="KW-0175">Coiled coil</keyword>
<keyword evidence="3" id="KW-1185">Reference proteome</keyword>
<dbReference type="EMBL" id="CAXAMM010008224">
    <property type="protein sequence ID" value="CAK9016791.1"/>
    <property type="molecule type" value="Genomic_DNA"/>
</dbReference>
<protein>
    <submittedName>
        <fullName evidence="2">Mitochondrial</fullName>
    </submittedName>
</protein>
<name>A0ABP0JRB3_9DINO</name>
<dbReference type="Proteomes" id="UP001642464">
    <property type="component" value="Unassembled WGS sequence"/>
</dbReference>
<evidence type="ECO:0000313" key="2">
    <source>
        <dbReference type="EMBL" id="CAK9016791.1"/>
    </source>
</evidence>
<proteinExistence type="predicted"/>
<reference evidence="2 3" key="1">
    <citation type="submission" date="2024-02" db="EMBL/GenBank/DDBJ databases">
        <authorList>
            <person name="Chen Y."/>
            <person name="Shah S."/>
            <person name="Dougan E. K."/>
            <person name="Thang M."/>
            <person name="Chan C."/>
        </authorList>
    </citation>
    <scope>NUCLEOTIDE SEQUENCE [LARGE SCALE GENOMIC DNA]</scope>
</reference>
<gene>
    <name evidence="2" type="ORF">SCF082_LOCUS13340</name>
</gene>
<organism evidence="2 3">
    <name type="scientific">Durusdinium trenchii</name>
    <dbReference type="NCBI Taxonomy" id="1381693"/>
    <lineage>
        <taxon>Eukaryota</taxon>
        <taxon>Sar</taxon>
        <taxon>Alveolata</taxon>
        <taxon>Dinophyceae</taxon>
        <taxon>Suessiales</taxon>
        <taxon>Symbiodiniaceae</taxon>
        <taxon>Durusdinium</taxon>
    </lineage>
</organism>
<evidence type="ECO:0000313" key="3">
    <source>
        <dbReference type="Proteomes" id="UP001642464"/>
    </source>
</evidence>
<comment type="caution">
    <text evidence="2">The sequence shown here is derived from an EMBL/GenBank/DDBJ whole genome shotgun (WGS) entry which is preliminary data.</text>
</comment>
<sequence>MTSMPSMACSRKRPISSGRLQALTPMAEKAARRLMIACRQLCEALSKAGPIQRQKIITSLSQGLRQELISLREAQRNRVPDVLRHASHRTSVRRGLARLRGNIWCVKTAAGCYHRVRLTLNGVAVTSGRIITRPEASQLLRRLRGAAQSAEPDGPEAVLRALDAVGCHAASEDGLGLSYQVVLDARSSVGKRLHSPSCSVEEVIALRRQVSDLVDAGPIKLAQTWLRWSQEHRHCKGRRWRWSKEKAESIFSEMKHSSKAQHAGRMAKSLELKAQRAEKAMQEVARVSDAVSTAKRRWLPLGEAPGLLEAVEPCMRQLARVEPSTHGPHEIMTVTC</sequence>